<dbReference type="RefSeq" id="WP_163487122.1">
    <property type="nucleotide sequence ID" value="NZ_CP048739.1"/>
</dbReference>
<dbReference type="EMBL" id="CP048739">
    <property type="protein sequence ID" value="QIB75342.1"/>
    <property type="molecule type" value="Genomic_DNA"/>
</dbReference>
<protein>
    <submittedName>
        <fullName evidence="1">Uncharacterized protein</fullName>
    </submittedName>
</protein>
<reference evidence="1 2" key="1">
    <citation type="submission" date="2020-02" db="EMBL/GenBank/DDBJ databases">
        <title>Whole genome sequence of Halogeometricum borinquense strain wsp4.</title>
        <authorList>
            <person name="Verma D.K."/>
            <person name="Gopal K."/>
            <person name="Prasad E.S."/>
        </authorList>
    </citation>
    <scope>NUCLEOTIDE SEQUENCE [LARGE SCALE GENOMIC DNA]</scope>
    <source>
        <strain evidence="2">wsp4</strain>
    </source>
</reference>
<dbReference type="Proteomes" id="UP000465846">
    <property type="component" value="Chromosome"/>
</dbReference>
<proteinExistence type="predicted"/>
<evidence type="ECO:0000313" key="2">
    <source>
        <dbReference type="Proteomes" id="UP000465846"/>
    </source>
</evidence>
<name>A0A6C0UIL6_9EURY</name>
<gene>
    <name evidence="1" type="ORF">G3I44_14225</name>
</gene>
<evidence type="ECO:0000313" key="1">
    <source>
        <dbReference type="EMBL" id="QIB75342.1"/>
    </source>
</evidence>
<dbReference type="GeneID" id="44080580"/>
<organism evidence="1 2">
    <name type="scientific">Halogeometricum borinquense</name>
    <dbReference type="NCBI Taxonomy" id="60847"/>
    <lineage>
        <taxon>Archaea</taxon>
        <taxon>Methanobacteriati</taxon>
        <taxon>Methanobacteriota</taxon>
        <taxon>Stenosarchaea group</taxon>
        <taxon>Halobacteria</taxon>
        <taxon>Halobacteriales</taxon>
        <taxon>Haloferacaceae</taxon>
        <taxon>Halogeometricum</taxon>
    </lineage>
</organism>
<sequence>MKELYLTTANGLCHVEIDREQYDKARREENTIISENKGEPIYYREDLDVDDFGQGRDISLALRSDDSKVVVEEQGFYGDWRVCSGTYFHPYFDARPGIGVDEPVSPYFEIAADLWEHPSPFFHEQVLMQLLPHDGYEPHIRRAEYLDLIEADDDLISELDDQLRAVVQEYDGYRLPEALTEEAGGPDG</sequence>
<dbReference type="AlphaFoldDB" id="A0A6C0UIL6"/>
<accession>A0A6C0UIL6</accession>